<accession>A0A835Z982</accession>
<evidence type="ECO:0000313" key="1">
    <source>
        <dbReference type="EMBL" id="KAG5184608.1"/>
    </source>
</evidence>
<proteinExistence type="predicted"/>
<comment type="caution">
    <text evidence="1">The sequence shown here is derived from an EMBL/GenBank/DDBJ whole genome shotgun (WGS) entry which is preliminary data.</text>
</comment>
<gene>
    <name evidence="1" type="ORF">JKP88DRAFT_244618</name>
</gene>
<dbReference type="AlphaFoldDB" id="A0A835Z982"/>
<sequence>MPVRICSHNTAMTQQLARLIKSMRSVSGSCNPMMVAKMLAELKALHFDNARIAYYGYQAYNAGKQRRGNGQLSFEQSFARGSSCDAPTAPHQQQCEGPVLLTVQLYGLASSGHGLIRRWFMNLAESNQNFQILWRQQNVTATVLEADHTLKTYRGSNVQSVKVGNNRSLPAPLTELVLTADFQAWRCSLELPPMACAIAVAIAVVPNAIGLLRLSGDKDCRLRMQSCALPDASAGLCASACLLYCSRVTGALPVSCLDCATTSAALARGRCSADVCGATAACEHDSQALMRSAAHMYASLMSRQQCTITQHHLSKLHHLKAFADCRKSLQEEAI</sequence>
<dbReference type="EMBL" id="JAFCMP010000157">
    <property type="protein sequence ID" value="KAG5184608.1"/>
    <property type="molecule type" value="Genomic_DNA"/>
</dbReference>
<evidence type="ECO:0000313" key="2">
    <source>
        <dbReference type="Proteomes" id="UP000664859"/>
    </source>
</evidence>
<name>A0A835Z982_9STRA</name>
<protein>
    <submittedName>
        <fullName evidence="1">Uncharacterized protein</fullName>
    </submittedName>
</protein>
<reference evidence="1" key="1">
    <citation type="submission" date="2021-02" db="EMBL/GenBank/DDBJ databases">
        <title>First Annotated Genome of the Yellow-green Alga Tribonema minus.</title>
        <authorList>
            <person name="Mahan K.M."/>
        </authorList>
    </citation>
    <scope>NUCLEOTIDE SEQUENCE</scope>
    <source>
        <strain evidence="1">UTEX B ZZ1240</strain>
    </source>
</reference>
<keyword evidence="2" id="KW-1185">Reference proteome</keyword>
<dbReference type="Proteomes" id="UP000664859">
    <property type="component" value="Unassembled WGS sequence"/>
</dbReference>
<organism evidence="1 2">
    <name type="scientific">Tribonema minus</name>
    <dbReference type="NCBI Taxonomy" id="303371"/>
    <lineage>
        <taxon>Eukaryota</taxon>
        <taxon>Sar</taxon>
        <taxon>Stramenopiles</taxon>
        <taxon>Ochrophyta</taxon>
        <taxon>PX clade</taxon>
        <taxon>Xanthophyceae</taxon>
        <taxon>Tribonematales</taxon>
        <taxon>Tribonemataceae</taxon>
        <taxon>Tribonema</taxon>
    </lineage>
</organism>